<dbReference type="EMBL" id="CP009571">
    <property type="protein sequence ID" value="AIT05678.1"/>
    <property type="molecule type" value="Genomic_DNA"/>
</dbReference>
<gene>
    <name evidence="1" type="ORF">MC45_03840</name>
</gene>
<dbReference type="STRING" id="1549858.MC45_03840"/>
<organism evidence="1 2">
    <name type="scientific">Sphingomonas taxi</name>
    <dbReference type="NCBI Taxonomy" id="1549858"/>
    <lineage>
        <taxon>Bacteria</taxon>
        <taxon>Pseudomonadati</taxon>
        <taxon>Pseudomonadota</taxon>
        <taxon>Alphaproteobacteria</taxon>
        <taxon>Sphingomonadales</taxon>
        <taxon>Sphingomonadaceae</taxon>
        <taxon>Sphingomonas</taxon>
    </lineage>
</organism>
<evidence type="ECO:0008006" key="3">
    <source>
        <dbReference type="Google" id="ProtNLM"/>
    </source>
</evidence>
<proteinExistence type="predicted"/>
<dbReference type="AlphaFoldDB" id="A0A097EDL9"/>
<dbReference type="eggNOG" id="COG5661">
    <property type="taxonomic scope" value="Bacteria"/>
</dbReference>
<protein>
    <recommendedName>
        <fullName evidence="3">DUF922 domain-containing protein</fullName>
    </recommendedName>
</protein>
<dbReference type="HOGENOM" id="CLU_1433654_0_0_5"/>
<dbReference type="InterPro" id="IPR010321">
    <property type="entry name" value="DUF922"/>
</dbReference>
<keyword evidence="2" id="KW-1185">Reference proteome</keyword>
<reference evidence="1 2" key="1">
    <citation type="submission" date="2014-09" db="EMBL/GenBank/DDBJ databases">
        <title>Using Illumina technology Improving SMRT sequencing Genome Assembly by RASTools.</title>
        <authorList>
            <person name="Zhou Y."/>
            <person name="Ma T."/>
            <person name="Liu T."/>
        </authorList>
    </citation>
    <scope>NUCLEOTIDE SEQUENCE [LARGE SCALE GENOMIC DNA]</scope>
    <source>
        <strain evidence="1 2">ATCC 55669</strain>
    </source>
</reference>
<dbReference type="Proteomes" id="UP000033200">
    <property type="component" value="Chromosome"/>
</dbReference>
<name>A0A097EDL9_9SPHN</name>
<dbReference type="KEGG" id="stax:MC45_03840"/>
<dbReference type="Pfam" id="PF06037">
    <property type="entry name" value="DUF922"/>
    <property type="match status" value="1"/>
</dbReference>
<evidence type="ECO:0000313" key="2">
    <source>
        <dbReference type="Proteomes" id="UP000033200"/>
    </source>
</evidence>
<evidence type="ECO:0000313" key="1">
    <source>
        <dbReference type="EMBL" id="AIT05678.1"/>
    </source>
</evidence>
<sequence length="189" mass="22196">MTMTWRLILFAATTPVDPAALERLPAVRIVYYDVHGTRYREIDDDQRRRGPVDPADGQRYDAFTRLRIRWRWPIGRDGRCDVRHPQVTYRITVTLPRLHDRDHDRDAVSPLLRRRWDRRVMHLRVHEAGHVGLDLAYVRRVTQALRHSTCTPADPVAAALGEQLNAATRAYDRITDHGRRQERWHGTDI</sequence>
<accession>A0A097EDL9</accession>